<feature type="chain" id="PRO_5022736041" evidence="1">
    <location>
        <begin position="25"/>
        <end position="223"/>
    </location>
</feature>
<reference evidence="3 4" key="1">
    <citation type="submission" date="2019-06" db="EMBL/GenBank/DDBJ databases">
        <authorList>
            <person name="Srinivasan S."/>
        </authorList>
    </citation>
    <scope>NUCLEOTIDE SEQUENCE [LARGE SCALE GENOMIC DNA]</scope>
    <source>
        <strain evidence="3 4">17J68-5</strain>
    </source>
</reference>
<proteinExistence type="predicted"/>
<dbReference type="RefSeq" id="WP_139514840.1">
    <property type="nucleotide sequence ID" value="NZ_CP040896.1"/>
</dbReference>
<dbReference type="Proteomes" id="UP000305398">
    <property type="component" value="Chromosome"/>
</dbReference>
<keyword evidence="1" id="KW-0732">Signal</keyword>
<protein>
    <submittedName>
        <fullName evidence="3">PorT family protein</fullName>
    </submittedName>
</protein>
<dbReference type="InterPro" id="IPR025665">
    <property type="entry name" value="Beta-barrel_OMP_2"/>
</dbReference>
<gene>
    <name evidence="3" type="ORF">FHG12_05860</name>
</gene>
<dbReference type="Pfam" id="PF13568">
    <property type="entry name" value="OMP_b-brl_2"/>
    <property type="match status" value="1"/>
</dbReference>
<dbReference type="EMBL" id="CP040896">
    <property type="protein sequence ID" value="QDA59660.1"/>
    <property type="molecule type" value="Genomic_DNA"/>
</dbReference>
<evidence type="ECO:0000313" key="3">
    <source>
        <dbReference type="EMBL" id="QDA59660.1"/>
    </source>
</evidence>
<accession>A0A5B7ZXF4</accession>
<feature type="signal peptide" evidence="1">
    <location>
        <begin position="1"/>
        <end position="24"/>
    </location>
</feature>
<organism evidence="3 4">
    <name type="scientific">Hymenobacter jejuensis</name>
    <dbReference type="NCBI Taxonomy" id="2502781"/>
    <lineage>
        <taxon>Bacteria</taxon>
        <taxon>Pseudomonadati</taxon>
        <taxon>Bacteroidota</taxon>
        <taxon>Cytophagia</taxon>
        <taxon>Cytophagales</taxon>
        <taxon>Hymenobacteraceae</taxon>
        <taxon>Hymenobacter</taxon>
    </lineage>
</organism>
<dbReference type="AlphaFoldDB" id="A0A5B7ZXF4"/>
<name>A0A5B7ZXF4_9BACT</name>
<evidence type="ECO:0000256" key="1">
    <source>
        <dbReference type="SAM" id="SignalP"/>
    </source>
</evidence>
<sequence>MKKLSVIVVAFLALTSFCSLSAHAQGLRLGVKAGANLSNLSGNLTNEDRFQNKIGFHGGLLLNAGLVGDGFLSIQPELLYSQKGFKNKDKEYSLLGNTLKFTGKTNYNYLDLPILLKINAGGLFFEAGPQFSYLLNVKDDSKRYVNGQQTSYTSSERDLNNVNRFEVGYAAGLGFQADSGPMIGIRYNGAFTDFSKDGYQNNDLRNARNQVFQAYVGFLIPSK</sequence>
<evidence type="ECO:0000259" key="2">
    <source>
        <dbReference type="Pfam" id="PF13568"/>
    </source>
</evidence>
<feature type="domain" description="Outer membrane protein beta-barrel" evidence="2">
    <location>
        <begin position="24"/>
        <end position="194"/>
    </location>
</feature>
<evidence type="ECO:0000313" key="4">
    <source>
        <dbReference type="Proteomes" id="UP000305398"/>
    </source>
</evidence>
<dbReference type="KEGG" id="hyj:FHG12_05860"/>
<dbReference type="OrthoDB" id="838174at2"/>
<keyword evidence="4" id="KW-1185">Reference proteome</keyword>